<accession>A0ABV7VP14</accession>
<feature type="chain" id="PRO_5047067113" evidence="1">
    <location>
        <begin position="20"/>
        <end position="237"/>
    </location>
</feature>
<organism evidence="3 4">
    <name type="scientific">Bacterioplanoides pacificum</name>
    <dbReference type="NCBI Taxonomy" id="1171596"/>
    <lineage>
        <taxon>Bacteria</taxon>
        <taxon>Pseudomonadati</taxon>
        <taxon>Pseudomonadota</taxon>
        <taxon>Gammaproteobacteria</taxon>
        <taxon>Oceanospirillales</taxon>
        <taxon>Oceanospirillaceae</taxon>
        <taxon>Bacterioplanoides</taxon>
    </lineage>
</organism>
<feature type="domain" description="Lcl C-terminal" evidence="2">
    <location>
        <begin position="46"/>
        <end position="141"/>
    </location>
</feature>
<dbReference type="Pfam" id="PF07603">
    <property type="entry name" value="Lcl_C"/>
    <property type="match status" value="1"/>
</dbReference>
<reference evidence="4" key="1">
    <citation type="journal article" date="2019" name="Int. J. Syst. Evol. Microbiol.">
        <title>The Global Catalogue of Microorganisms (GCM) 10K type strain sequencing project: providing services to taxonomists for standard genome sequencing and annotation.</title>
        <authorList>
            <consortium name="The Broad Institute Genomics Platform"/>
            <consortium name="The Broad Institute Genome Sequencing Center for Infectious Disease"/>
            <person name="Wu L."/>
            <person name="Ma J."/>
        </authorList>
    </citation>
    <scope>NUCLEOTIDE SEQUENCE [LARGE SCALE GENOMIC DNA]</scope>
    <source>
        <strain evidence="4">KCTC 42424</strain>
    </source>
</reference>
<keyword evidence="4" id="KW-1185">Reference proteome</keyword>
<dbReference type="EMBL" id="JBHRYB010000003">
    <property type="protein sequence ID" value="MFC3679256.1"/>
    <property type="molecule type" value="Genomic_DNA"/>
</dbReference>
<dbReference type="Proteomes" id="UP001595722">
    <property type="component" value="Unassembled WGS sequence"/>
</dbReference>
<comment type="caution">
    <text evidence="3">The sequence shown here is derived from an EMBL/GenBank/DDBJ whole genome shotgun (WGS) entry which is preliminary data.</text>
</comment>
<gene>
    <name evidence="3" type="ORF">ACFOMG_03915</name>
</gene>
<evidence type="ECO:0000256" key="1">
    <source>
        <dbReference type="SAM" id="SignalP"/>
    </source>
</evidence>
<dbReference type="RefSeq" id="WP_376864912.1">
    <property type="nucleotide sequence ID" value="NZ_JBHRYB010000003.1"/>
</dbReference>
<feature type="signal peptide" evidence="1">
    <location>
        <begin position="1"/>
        <end position="19"/>
    </location>
</feature>
<sequence length="237" mass="27136">MNKFLLLFFLLLWPLYARADQNLLTLLCTAEAEAEVSRRYQFFADGTVLDRDSGLRWQRCYHGQSLNNQGNDNYLDDRCDGEVTAVSGWQQLMQLAQQQYQQADGWRLPSRRELQSISDRRCGGYYSLNDTLQYVAGADRPAGVFPLQTVTETSSAATGLPVVWTELSNTLVAQRRVFITQATESRSYLTPAFVGYPDTSPLAVFSAATLTQIRQWYPDYDNRFYGYSVRWVKNDEN</sequence>
<evidence type="ECO:0000259" key="2">
    <source>
        <dbReference type="Pfam" id="PF07603"/>
    </source>
</evidence>
<dbReference type="InterPro" id="IPR011460">
    <property type="entry name" value="Lcl_C"/>
</dbReference>
<evidence type="ECO:0000313" key="4">
    <source>
        <dbReference type="Proteomes" id="UP001595722"/>
    </source>
</evidence>
<name>A0ABV7VP14_9GAMM</name>
<keyword evidence="1" id="KW-0732">Signal</keyword>
<evidence type="ECO:0000313" key="3">
    <source>
        <dbReference type="EMBL" id="MFC3679256.1"/>
    </source>
</evidence>
<protein>
    <submittedName>
        <fullName evidence="3">DUF1566 domain-containing protein</fullName>
    </submittedName>
</protein>
<proteinExistence type="predicted"/>